<feature type="repeat" description="ANK" evidence="3">
    <location>
        <begin position="177"/>
        <end position="209"/>
    </location>
</feature>
<dbReference type="AlphaFoldDB" id="A0AAV4H7Z9"/>
<organism evidence="5 6">
    <name type="scientific">Elysia marginata</name>
    <dbReference type="NCBI Taxonomy" id="1093978"/>
    <lineage>
        <taxon>Eukaryota</taxon>
        <taxon>Metazoa</taxon>
        <taxon>Spiralia</taxon>
        <taxon>Lophotrochozoa</taxon>
        <taxon>Mollusca</taxon>
        <taxon>Gastropoda</taxon>
        <taxon>Heterobranchia</taxon>
        <taxon>Euthyneura</taxon>
        <taxon>Panpulmonata</taxon>
        <taxon>Sacoglossa</taxon>
        <taxon>Placobranchoidea</taxon>
        <taxon>Plakobranchidae</taxon>
        <taxon>Elysia</taxon>
    </lineage>
</organism>
<dbReference type="GO" id="GO:0085020">
    <property type="term" value="P:protein K6-linked ubiquitination"/>
    <property type="evidence" value="ECO:0007669"/>
    <property type="project" value="TreeGrafter"/>
</dbReference>
<dbReference type="PRINTS" id="PR01415">
    <property type="entry name" value="ANKYRIN"/>
</dbReference>
<evidence type="ECO:0000256" key="1">
    <source>
        <dbReference type="ARBA" id="ARBA00022737"/>
    </source>
</evidence>
<keyword evidence="2 3" id="KW-0040">ANK repeat</keyword>
<protein>
    <submittedName>
        <fullName evidence="5">Ankyrin repeat domain-containing protein 54</fullName>
    </submittedName>
</protein>
<dbReference type="PANTHER" id="PTHR24171">
    <property type="entry name" value="ANKYRIN REPEAT DOMAIN-CONTAINING PROTEIN 39-RELATED"/>
    <property type="match status" value="1"/>
</dbReference>
<dbReference type="GO" id="GO:0031436">
    <property type="term" value="C:BRCA1-BARD1 complex"/>
    <property type="evidence" value="ECO:0007669"/>
    <property type="project" value="TreeGrafter"/>
</dbReference>
<dbReference type="PANTHER" id="PTHR24171:SF8">
    <property type="entry name" value="BRCA1-ASSOCIATED RING DOMAIN PROTEIN 1"/>
    <property type="match status" value="1"/>
</dbReference>
<dbReference type="GO" id="GO:0004842">
    <property type="term" value="F:ubiquitin-protein transferase activity"/>
    <property type="evidence" value="ECO:0007669"/>
    <property type="project" value="TreeGrafter"/>
</dbReference>
<feature type="compositionally biased region" description="Low complexity" evidence="4">
    <location>
        <begin position="17"/>
        <end position="26"/>
    </location>
</feature>
<dbReference type="InterPro" id="IPR036770">
    <property type="entry name" value="Ankyrin_rpt-contain_sf"/>
</dbReference>
<reference evidence="5 6" key="1">
    <citation type="journal article" date="2021" name="Elife">
        <title>Chloroplast acquisition without the gene transfer in kleptoplastic sea slugs, Plakobranchus ocellatus.</title>
        <authorList>
            <person name="Maeda T."/>
            <person name="Takahashi S."/>
            <person name="Yoshida T."/>
            <person name="Shimamura S."/>
            <person name="Takaki Y."/>
            <person name="Nagai Y."/>
            <person name="Toyoda A."/>
            <person name="Suzuki Y."/>
            <person name="Arimoto A."/>
            <person name="Ishii H."/>
            <person name="Satoh N."/>
            <person name="Nishiyama T."/>
            <person name="Hasebe M."/>
            <person name="Maruyama T."/>
            <person name="Minagawa J."/>
            <person name="Obokata J."/>
            <person name="Shigenobu S."/>
        </authorList>
    </citation>
    <scope>NUCLEOTIDE SEQUENCE [LARGE SCALE GENOMIC DNA]</scope>
</reference>
<accession>A0AAV4H7Z9</accession>
<dbReference type="Pfam" id="PF12796">
    <property type="entry name" value="Ank_2"/>
    <property type="match status" value="1"/>
</dbReference>
<dbReference type="GO" id="GO:0070531">
    <property type="term" value="C:BRCA1-A complex"/>
    <property type="evidence" value="ECO:0007669"/>
    <property type="project" value="TreeGrafter"/>
</dbReference>
<dbReference type="InterPro" id="IPR002110">
    <property type="entry name" value="Ankyrin_rpt"/>
</dbReference>
<feature type="region of interest" description="Disordered" evidence="4">
    <location>
        <begin position="1"/>
        <end position="26"/>
    </location>
</feature>
<evidence type="ECO:0000313" key="5">
    <source>
        <dbReference type="EMBL" id="GFR92735.1"/>
    </source>
</evidence>
<comment type="caution">
    <text evidence="5">The sequence shown here is derived from an EMBL/GenBank/DDBJ whole genome shotgun (WGS) entry which is preliminary data.</text>
</comment>
<dbReference type="SUPFAM" id="SSF48403">
    <property type="entry name" value="Ankyrin repeat"/>
    <property type="match status" value="1"/>
</dbReference>
<dbReference type="PROSITE" id="PS50297">
    <property type="entry name" value="ANK_REP_REGION"/>
    <property type="match status" value="1"/>
</dbReference>
<keyword evidence="1" id="KW-0677">Repeat</keyword>
<evidence type="ECO:0000256" key="2">
    <source>
        <dbReference type="ARBA" id="ARBA00023043"/>
    </source>
</evidence>
<proteinExistence type="predicted"/>
<name>A0AAV4H7Z9_9GAST</name>
<dbReference type="Gene3D" id="1.25.40.20">
    <property type="entry name" value="Ankyrin repeat-containing domain"/>
    <property type="match status" value="1"/>
</dbReference>
<dbReference type="Proteomes" id="UP000762676">
    <property type="component" value="Unassembled WGS sequence"/>
</dbReference>
<gene>
    <name evidence="5" type="ORF">ElyMa_006208100</name>
</gene>
<dbReference type="EMBL" id="BMAT01012454">
    <property type="protein sequence ID" value="GFR92735.1"/>
    <property type="molecule type" value="Genomic_DNA"/>
</dbReference>
<evidence type="ECO:0000256" key="4">
    <source>
        <dbReference type="SAM" id="MobiDB-lite"/>
    </source>
</evidence>
<evidence type="ECO:0000256" key="3">
    <source>
        <dbReference type="PROSITE-ProRule" id="PRU00023"/>
    </source>
</evidence>
<dbReference type="SMART" id="SM00248">
    <property type="entry name" value="ANK"/>
    <property type="match status" value="2"/>
</dbReference>
<feature type="compositionally biased region" description="Acidic residues" evidence="4">
    <location>
        <begin position="1"/>
        <end position="15"/>
    </location>
</feature>
<sequence>MEADLIDSSDSDEEGNSTPSTTAPTITTVTSFRPYAPNDSLYVQGRSVTLHSSWAPRQAEPPQQEKIEFHTPRFDAINLQPLKISMTFPVTLLSSTPYETSTSNHVKIAIKRPPHALVHSSVCSGNLRAARRQSLSRIGMPSWSDDKKLLQATRSNDLAEVASLLDKGVSPNASDSKKRTALHIAASQGLDQIVSCLTARRADPNRIDILGNSPLHLAACRGDTRVVRILIGSGADIHKKDHIGRTPLDIVKSRLNTLRQDKSISTDKLIGECQMICDVLRIHAERLPYRESNQVDALCSMMAHVSTREQADECADAMLNQMSSLSLEHKERLIKCEASAASPTQVRPLSYKYLL</sequence>
<keyword evidence="6" id="KW-1185">Reference proteome</keyword>
<evidence type="ECO:0000313" key="6">
    <source>
        <dbReference type="Proteomes" id="UP000762676"/>
    </source>
</evidence>
<feature type="repeat" description="ANK" evidence="3">
    <location>
        <begin position="210"/>
        <end position="242"/>
    </location>
</feature>
<dbReference type="PROSITE" id="PS50088">
    <property type="entry name" value="ANK_REPEAT"/>
    <property type="match status" value="2"/>
</dbReference>